<keyword evidence="11" id="KW-1185">Reference proteome</keyword>
<comment type="caution">
    <text evidence="10">The sequence shown here is derived from an EMBL/GenBank/DDBJ whole genome shotgun (WGS) entry which is preliminary data.</text>
</comment>
<feature type="domain" description="Cation efflux protein cytoplasmic" evidence="9">
    <location>
        <begin position="227"/>
        <end position="303"/>
    </location>
</feature>
<feature type="domain" description="Cation efflux protein transmembrane" evidence="8">
    <location>
        <begin position="32"/>
        <end position="223"/>
    </location>
</feature>
<dbReference type="RefSeq" id="WP_204663524.1">
    <property type="nucleotide sequence ID" value="NZ_JAFBDT010000007.1"/>
</dbReference>
<dbReference type="SUPFAM" id="SSF161111">
    <property type="entry name" value="Cation efflux protein transmembrane domain-like"/>
    <property type="match status" value="1"/>
</dbReference>
<comment type="similarity">
    <text evidence="2">Belongs to the cation diffusion facilitator (CDF) transporter (TC 2.A.4) family.</text>
</comment>
<evidence type="ECO:0000313" key="11">
    <source>
        <dbReference type="Proteomes" id="UP000767854"/>
    </source>
</evidence>
<dbReference type="Pfam" id="PF01545">
    <property type="entry name" value="Cation_efflux"/>
    <property type="match status" value="1"/>
</dbReference>
<dbReference type="Proteomes" id="UP000767854">
    <property type="component" value="Unassembled WGS sequence"/>
</dbReference>
<evidence type="ECO:0000259" key="9">
    <source>
        <dbReference type="Pfam" id="PF16916"/>
    </source>
</evidence>
<reference evidence="10 11" key="1">
    <citation type="submission" date="2021-01" db="EMBL/GenBank/DDBJ databases">
        <title>Genomic Encyclopedia of Type Strains, Phase IV (KMG-IV): sequencing the most valuable type-strain genomes for metagenomic binning, comparative biology and taxonomic classification.</title>
        <authorList>
            <person name="Goeker M."/>
        </authorList>
    </citation>
    <scope>NUCLEOTIDE SEQUENCE [LARGE SCALE GENOMIC DNA]</scope>
    <source>
        <strain evidence="10 11">DSM 24436</strain>
    </source>
</reference>
<dbReference type="InterPro" id="IPR027469">
    <property type="entry name" value="Cation_efflux_TMD_sf"/>
</dbReference>
<protein>
    <submittedName>
        <fullName evidence="10">Cation diffusion facilitator family transporter</fullName>
    </submittedName>
</protein>
<comment type="subcellular location">
    <subcellularLocation>
        <location evidence="1">Membrane</location>
        <topology evidence="1">Multi-pass membrane protein</topology>
    </subcellularLocation>
</comment>
<sequence length="313" mass="34489">MIQFLIRFFIKNYESVDQPSVREHYGILSGVLGLICNLLLFFIKLTIGLLMNSIAILSDAFNNFTDMGASLVILVGAKMSNKRADKEHPYGHGRYEYIASLVIAFIILLVGLELFKSAFSKILTPEPVTFKWSLIIILIASIAVKLWMFSYNRYIGKKIDSSVNRATAVDSLNDVVATSAVIFSAVVGNYVDFPIDGIAGVIVSVMIVKTGYDVAKDTVNLLLGTSPSQETVDRITTLILENNHIGGLHDLKVHDYGPGRKIASVHVEISEQMNLIEAHHEIDLLEQKILSEMGIDIVIHVDPVSNSGMSPIL</sequence>
<evidence type="ECO:0000256" key="1">
    <source>
        <dbReference type="ARBA" id="ARBA00004141"/>
    </source>
</evidence>
<dbReference type="NCBIfam" id="TIGR01297">
    <property type="entry name" value="CDF"/>
    <property type="match status" value="1"/>
</dbReference>
<feature type="transmembrane region" description="Helical" evidence="7">
    <location>
        <begin position="95"/>
        <end position="112"/>
    </location>
</feature>
<evidence type="ECO:0000256" key="4">
    <source>
        <dbReference type="ARBA" id="ARBA00022692"/>
    </source>
</evidence>
<dbReference type="InterPro" id="IPR050291">
    <property type="entry name" value="CDF_Transporter"/>
</dbReference>
<evidence type="ECO:0000256" key="2">
    <source>
        <dbReference type="ARBA" id="ARBA00008114"/>
    </source>
</evidence>
<keyword evidence="4 7" id="KW-0812">Transmembrane</keyword>
<dbReference type="InterPro" id="IPR058533">
    <property type="entry name" value="Cation_efflux_TM"/>
</dbReference>
<accession>A0ABS2MQQ4</accession>
<dbReference type="EMBL" id="JAFBDT010000007">
    <property type="protein sequence ID" value="MBM7561735.1"/>
    <property type="molecule type" value="Genomic_DNA"/>
</dbReference>
<proteinExistence type="inferred from homology"/>
<dbReference type="InterPro" id="IPR027470">
    <property type="entry name" value="Cation_efflux_CTD"/>
</dbReference>
<organism evidence="10 11">
    <name type="scientific">Fusibacter tunisiensis</name>
    <dbReference type="NCBI Taxonomy" id="1008308"/>
    <lineage>
        <taxon>Bacteria</taxon>
        <taxon>Bacillati</taxon>
        <taxon>Bacillota</taxon>
        <taxon>Clostridia</taxon>
        <taxon>Eubacteriales</taxon>
        <taxon>Eubacteriales Family XII. Incertae Sedis</taxon>
        <taxon>Fusibacter</taxon>
    </lineage>
</organism>
<gene>
    <name evidence="10" type="ORF">JOC49_001276</name>
</gene>
<dbReference type="Pfam" id="PF16916">
    <property type="entry name" value="ZT_dimer"/>
    <property type="match status" value="1"/>
</dbReference>
<keyword evidence="6 7" id="KW-0472">Membrane</keyword>
<evidence type="ECO:0000256" key="7">
    <source>
        <dbReference type="SAM" id="Phobius"/>
    </source>
</evidence>
<dbReference type="Gene3D" id="1.20.1510.10">
    <property type="entry name" value="Cation efflux protein transmembrane domain"/>
    <property type="match status" value="1"/>
</dbReference>
<evidence type="ECO:0000256" key="3">
    <source>
        <dbReference type="ARBA" id="ARBA00022448"/>
    </source>
</evidence>
<dbReference type="PANTHER" id="PTHR43840:SF15">
    <property type="entry name" value="MITOCHONDRIAL METAL TRANSPORTER 1-RELATED"/>
    <property type="match status" value="1"/>
</dbReference>
<dbReference type="PANTHER" id="PTHR43840">
    <property type="entry name" value="MITOCHONDRIAL METAL TRANSPORTER 1-RELATED"/>
    <property type="match status" value="1"/>
</dbReference>
<name>A0ABS2MQQ4_9FIRM</name>
<dbReference type="SUPFAM" id="SSF160240">
    <property type="entry name" value="Cation efflux protein cytoplasmic domain-like"/>
    <property type="match status" value="1"/>
</dbReference>
<feature type="transmembrane region" description="Helical" evidence="7">
    <location>
        <begin position="132"/>
        <end position="149"/>
    </location>
</feature>
<evidence type="ECO:0000313" key="10">
    <source>
        <dbReference type="EMBL" id="MBM7561735.1"/>
    </source>
</evidence>
<dbReference type="InterPro" id="IPR002524">
    <property type="entry name" value="Cation_efflux"/>
</dbReference>
<feature type="transmembrane region" description="Helical" evidence="7">
    <location>
        <begin position="49"/>
        <end position="74"/>
    </location>
</feature>
<evidence type="ECO:0000259" key="8">
    <source>
        <dbReference type="Pfam" id="PF01545"/>
    </source>
</evidence>
<dbReference type="InterPro" id="IPR036837">
    <property type="entry name" value="Cation_efflux_CTD_sf"/>
</dbReference>
<dbReference type="Gene3D" id="3.30.70.1350">
    <property type="entry name" value="Cation efflux protein, cytoplasmic domain"/>
    <property type="match status" value="1"/>
</dbReference>
<keyword evidence="5 7" id="KW-1133">Transmembrane helix</keyword>
<evidence type="ECO:0000256" key="5">
    <source>
        <dbReference type="ARBA" id="ARBA00022989"/>
    </source>
</evidence>
<feature type="transmembrane region" description="Helical" evidence="7">
    <location>
        <begin position="25"/>
        <end position="43"/>
    </location>
</feature>
<evidence type="ECO:0000256" key="6">
    <source>
        <dbReference type="ARBA" id="ARBA00023136"/>
    </source>
</evidence>
<keyword evidence="3" id="KW-0813">Transport</keyword>